<evidence type="ECO:0000313" key="2">
    <source>
        <dbReference type="EMBL" id="KAK9904762.1"/>
    </source>
</evidence>
<dbReference type="Gene3D" id="2.40.50.140">
    <property type="entry name" value="Nucleic acid-binding proteins"/>
    <property type="match status" value="1"/>
</dbReference>
<dbReference type="PANTHER" id="PTHR21321">
    <property type="entry name" value="PNAS-3 RELATED"/>
    <property type="match status" value="1"/>
</dbReference>
<dbReference type="InterPro" id="IPR026699">
    <property type="entry name" value="Exosome_RNA_bind1/RRP40/RRP4"/>
</dbReference>
<dbReference type="CDD" id="cd05790">
    <property type="entry name" value="S1_Rrp40"/>
    <property type="match status" value="1"/>
</dbReference>
<dbReference type="Pfam" id="PF21262">
    <property type="entry name" value="RRP40_S1"/>
    <property type="match status" value="1"/>
</dbReference>
<dbReference type="Gene3D" id="2.40.50.100">
    <property type="match status" value="1"/>
</dbReference>
<dbReference type="EMBL" id="JALJOT010000012">
    <property type="protein sequence ID" value="KAK9904762.1"/>
    <property type="molecule type" value="Genomic_DNA"/>
</dbReference>
<evidence type="ECO:0000256" key="1">
    <source>
        <dbReference type="ARBA" id="ARBA00004604"/>
    </source>
</evidence>
<dbReference type="Proteomes" id="UP001491310">
    <property type="component" value="Unassembled WGS sequence"/>
</dbReference>
<dbReference type="InterPro" id="IPR012340">
    <property type="entry name" value="NA-bd_OB-fold"/>
</dbReference>
<dbReference type="SUPFAM" id="SSF110324">
    <property type="entry name" value="Ribosomal L27 protein-like"/>
    <property type="match status" value="1"/>
</dbReference>
<accession>A0ABR2YG32</accession>
<keyword evidence="3" id="KW-1185">Reference proteome</keyword>
<dbReference type="PANTHER" id="PTHR21321:SF1">
    <property type="entry name" value="EXOSOME COMPLEX COMPONENT RRP40"/>
    <property type="match status" value="1"/>
</dbReference>
<sequence>MKSQVVGPGDVVAVLPEQGQIKVGAGLYADGNCLHTSKAGILRQTKSGKVWVEGRQKRYIPSTGDDVVGVVVERHAENFVVDIGAPFPAVLNVLAFEGATRRNRPKLAEGDLVYARVVLAHRDIDTELACVDAGGKASGYGPLKGGHLITCTTALARRLLASPTAPVLQALGAAVPGSSTREW</sequence>
<name>A0ABR2YG32_9CHLO</name>
<comment type="subcellular location">
    <subcellularLocation>
        <location evidence="1">Nucleus</location>
        <location evidence="1">Nucleolus</location>
    </subcellularLocation>
</comment>
<reference evidence="2 3" key="1">
    <citation type="journal article" date="2024" name="Nat. Commun.">
        <title>Phylogenomics reveals the evolutionary origins of lichenization in chlorophyte algae.</title>
        <authorList>
            <person name="Puginier C."/>
            <person name="Libourel C."/>
            <person name="Otte J."/>
            <person name="Skaloud P."/>
            <person name="Haon M."/>
            <person name="Grisel S."/>
            <person name="Petersen M."/>
            <person name="Berrin J.G."/>
            <person name="Delaux P.M."/>
            <person name="Dal Grande F."/>
            <person name="Keller J."/>
        </authorList>
    </citation>
    <scope>NUCLEOTIDE SEQUENCE [LARGE SCALE GENOMIC DNA]</scope>
    <source>
        <strain evidence="2 3">SAG 216-7</strain>
    </source>
</reference>
<dbReference type="InterPro" id="IPR037319">
    <property type="entry name" value="Rrp40_S1"/>
</dbReference>
<comment type="caution">
    <text evidence="2">The sequence shown here is derived from an EMBL/GenBank/DDBJ whole genome shotgun (WGS) entry which is preliminary data.</text>
</comment>
<dbReference type="SUPFAM" id="SSF50249">
    <property type="entry name" value="Nucleic acid-binding proteins"/>
    <property type="match status" value="1"/>
</dbReference>
<evidence type="ECO:0000313" key="3">
    <source>
        <dbReference type="Proteomes" id="UP001491310"/>
    </source>
</evidence>
<protein>
    <submittedName>
        <fullName evidence="2">Uncharacterized protein</fullName>
    </submittedName>
</protein>
<organism evidence="2 3">
    <name type="scientific">Coccomyxa subellipsoidea</name>
    <dbReference type="NCBI Taxonomy" id="248742"/>
    <lineage>
        <taxon>Eukaryota</taxon>
        <taxon>Viridiplantae</taxon>
        <taxon>Chlorophyta</taxon>
        <taxon>core chlorophytes</taxon>
        <taxon>Trebouxiophyceae</taxon>
        <taxon>Trebouxiophyceae incertae sedis</taxon>
        <taxon>Coccomyxaceae</taxon>
        <taxon>Coccomyxa</taxon>
    </lineage>
</organism>
<proteinExistence type="predicted"/>
<gene>
    <name evidence="2" type="ORF">WJX75_002069</name>
</gene>